<dbReference type="GO" id="GO:0008643">
    <property type="term" value="P:carbohydrate transport"/>
    <property type="evidence" value="ECO:0007669"/>
    <property type="project" value="InterPro"/>
</dbReference>
<dbReference type="AlphaFoldDB" id="A0A3D2X9G9"/>
<dbReference type="GO" id="GO:0015293">
    <property type="term" value="F:symporter activity"/>
    <property type="evidence" value="ECO:0007669"/>
    <property type="project" value="UniProtKB-KW"/>
</dbReference>
<accession>A0A3D2X9G9</accession>
<feature type="transmembrane region" description="Helical" evidence="3">
    <location>
        <begin position="270"/>
        <end position="292"/>
    </location>
</feature>
<keyword evidence="2" id="KW-0769">Symport</keyword>
<keyword evidence="1" id="KW-0813">Transport</keyword>
<organism evidence="4 5">
    <name type="scientific">Lachnoclostridium phytofermentans</name>
    <dbReference type="NCBI Taxonomy" id="66219"/>
    <lineage>
        <taxon>Bacteria</taxon>
        <taxon>Bacillati</taxon>
        <taxon>Bacillota</taxon>
        <taxon>Clostridia</taxon>
        <taxon>Lachnospirales</taxon>
        <taxon>Lachnospiraceae</taxon>
    </lineage>
</organism>
<dbReference type="CDD" id="cd17332">
    <property type="entry name" value="MFS_MelB_like"/>
    <property type="match status" value="1"/>
</dbReference>
<dbReference type="InterPro" id="IPR001927">
    <property type="entry name" value="Na/Gal_symport"/>
</dbReference>
<dbReference type="GO" id="GO:0006814">
    <property type="term" value="P:sodium ion transport"/>
    <property type="evidence" value="ECO:0007669"/>
    <property type="project" value="InterPro"/>
</dbReference>
<name>A0A3D2X9G9_9FIRM</name>
<keyword evidence="3" id="KW-1133">Transmembrane helix</keyword>
<dbReference type="Gene3D" id="1.20.1250.20">
    <property type="entry name" value="MFS general substrate transporter like domains"/>
    <property type="match status" value="1"/>
</dbReference>
<dbReference type="Pfam" id="PF13347">
    <property type="entry name" value="MFS_2"/>
    <property type="match status" value="1"/>
</dbReference>
<evidence type="ECO:0000256" key="1">
    <source>
        <dbReference type="ARBA" id="ARBA00022448"/>
    </source>
</evidence>
<dbReference type="PANTHER" id="PTHR11328">
    <property type="entry name" value="MAJOR FACILITATOR SUPERFAMILY DOMAIN-CONTAINING PROTEIN"/>
    <property type="match status" value="1"/>
</dbReference>
<dbReference type="InterPro" id="IPR039672">
    <property type="entry name" value="MFS_2"/>
</dbReference>
<reference evidence="4 5" key="1">
    <citation type="journal article" date="2018" name="Nat. Biotechnol.">
        <title>A standardized bacterial taxonomy based on genome phylogeny substantially revises the tree of life.</title>
        <authorList>
            <person name="Parks D.H."/>
            <person name="Chuvochina M."/>
            <person name="Waite D.W."/>
            <person name="Rinke C."/>
            <person name="Skarshewski A."/>
            <person name="Chaumeil P.A."/>
            <person name="Hugenholtz P."/>
        </authorList>
    </citation>
    <scope>NUCLEOTIDE SEQUENCE [LARGE SCALE GENOMIC DNA]</scope>
    <source>
        <strain evidence="4">UBA11728</strain>
    </source>
</reference>
<sequence length="461" mass="51689">MNQLHKSNRFTFGIGTIGRDMVYSLISMYLTFYLTDVIEVSTNVLWWITGITLLCRVFDAFNDPIMGLIVDNTHTRFGKFKPWIALGAILSGIFTVLLFTDFHAKGSAFVILYTVLYLSWGISFTINDISYWSMLPSLSLSQSEREKIGSIARICANIGLFFVVAGIVPITKAWGTSLDSLPKAYFYFSLLVVAIMLAGQLITLFGVRESHQIKDQKQHTSLKELIFVIIKNDQLSITAIAMALFMIGYVTTTSFGIYFFKYAYGNEDMYAIFAVILGVSQIAALSIFPLLGKRFERKTLYTFSIILVLIGYLLFFFSSNHNMILIGIAGVLIFVGQAFVQIMMLMFLADSVDYGHWKLGKRNDSISFSLQPFINKIGGAVANGIVTAIVIVSGIKNASSAEEVTSEGLLMMKIAMLLFPLLCILCSYILYRRKYKIDRKLHNQILQDLAERGELNAVESD</sequence>
<feature type="transmembrane region" description="Helical" evidence="3">
    <location>
        <begin position="410"/>
        <end position="431"/>
    </location>
</feature>
<feature type="transmembrane region" description="Helical" evidence="3">
    <location>
        <begin position="154"/>
        <end position="174"/>
    </location>
</feature>
<feature type="transmembrane region" description="Helical" evidence="3">
    <location>
        <begin position="299"/>
        <end position="317"/>
    </location>
</feature>
<feature type="transmembrane region" description="Helical" evidence="3">
    <location>
        <begin position="186"/>
        <end position="207"/>
    </location>
</feature>
<dbReference type="Proteomes" id="UP000262969">
    <property type="component" value="Unassembled WGS sequence"/>
</dbReference>
<comment type="caution">
    <text evidence="4">The sequence shown here is derived from an EMBL/GenBank/DDBJ whole genome shotgun (WGS) entry which is preliminary data.</text>
</comment>
<dbReference type="InterPro" id="IPR036259">
    <property type="entry name" value="MFS_trans_sf"/>
</dbReference>
<feature type="transmembrane region" description="Helical" evidence="3">
    <location>
        <begin position="21"/>
        <end position="38"/>
    </location>
</feature>
<feature type="transmembrane region" description="Helical" evidence="3">
    <location>
        <begin position="110"/>
        <end position="133"/>
    </location>
</feature>
<dbReference type="NCBIfam" id="TIGR00792">
    <property type="entry name" value="gph"/>
    <property type="match status" value="1"/>
</dbReference>
<dbReference type="SUPFAM" id="SSF103473">
    <property type="entry name" value="MFS general substrate transporter"/>
    <property type="match status" value="1"/>
</dbReference>
<dbReference type="GO" id="GO:0005886">
    <property type="term" value="C:plasma membrane"/>
    <property type="evidence" value="ECO:0007669"/>
    <property type="project" value="TreeGrafter"/>
</dbReference>
<dbReference type="EMBL" id="DPVV01000508">
    <property type="protein sequence ID" value="HCL03762.1"/>
    <property type="molecule type" value="Genomic_DNA"/>
</dbReference>
<feature type="transmembrane region" description="Helical" evidence="3">
    <location>
        <begin position="323"/>
        <end position="352"/>
    </location>
</feature>
<dbReference type="PANTHER" id="PTHR11328:SF36">
    <property type="entry name" value="MELIBIOSE PERMEASE"/>
    <property type="match status" value="1"/>
</dbReference>
<evidence type="ECO:0000313" key="4">
    <source>
        <dbReference type="EMBL" id="HCL03762.1"/>
    </source>
</evidence>
<feature type="transmembrane region" description="Helical" evidence="3">
    <location>
        <begin position="235"/>
        <end position="258"/>
    </location>
</feature>
<evidence type="ECO:0000256" key="2">
    <source>
        <dbReference type="ARBA" id="ARBA00022847"/>
    </source>
</evidence>
<evidence type="ECO:0000313" key="5">
    <source>
        <dbReference type="Proteomes" id="UP000262969"/>
    </source>
</evidence>
<evidence type="ECO:0000256" key="3">
    <source>
        <dbReference type="SAM" id="Phobius"/>
    </source>
</evidence>
<protein>
    <submittedName>
        <fullName evidence="4">Sugar transporter</fullName>
    </submittedName>
</protein>
<keyword evidence="3" id="KW-0812">Transmembrane</keyword>
<keyword evidence="4" id="KW-0762">Sugar transport</keyword>
<keyword evidence="3" id="KW-0472">Membrane</keyword>
<proteinExistence type="predicted"/>
<feature type="transmembrane region" description="Helical" evidence="3">
    <location>
        <begin position="83"/>
        <end position="104"/>
    </location>
</feature>
<gene>
    <name evidence="4" type="ORF">DHW61_15385</name>
</gene>
<feature type="transmembrane region" description="Helical" evidence="3">
    <location>
        <begin position="373"/>
        <end position="395"/>
    </location>
</feature>
<feature type="transmembrane region" description="Helical" evidence="3">
    <location>
        <begin position="44"/>
        <end position="62"/>
    </location>
</feature>